<sequence length="300" mass="30352">MQEEREGEATVPVECEGNVTARSMSALLRRFSLGGDGASCTLERRSSSSDGCSLEGDQAGGGGPVVFERDFGGGGGGSSESNGVDRAGGGGGGGGRGDTNRSAKRWGEGGNVVPKDVPKEVGGSGVTNEDDNGANKNSRRGGAPSHRPVLSGGAPSNPYDSAVHLGAQAAASMVELPASDDPWATSSSSSSSPSSSHVVIVRKRHDKRDGSDTADRGRMGREEEEEDRRGDLECVVDSIPGVRLVATVAGTVAGATLTAALGVAGFTVGVMEAVVPAQAWAEGVHAFQSARFLGGWALGR</sequence>
<accession>D8LT57</accession>
<dbReference type="EMBL" id="FN649047">
    <property type="protein sequence ID" value="CBN77928.1"/>
    <property type="molecule type" value="Genomic_DNA"/>
</dbReference>
<evidence type="ECO:0000313" key="2">
    <source>
        <dbReference type="EMBL" id="CBN77928.1"/>
    </source>
</evidence>
<proteinExistence type="predicted"/>
<dbReference type="Proteomes" id="UP000002630">
    <property type="component" value="Linkage Group LG26"/>
</dbReference>
<feature type="compositionally biased region" description="Gly residues" evidence="1">
    <location>
        <begin position="86"/>
        <end position="97"/>
    </location>
</feature>
<feature type="region of interest" description="Disordered" evidence="1">
    <location>
        <begin position="37"/>
        <end position="161"/>
    </location>
</feature>
<feature type="compositionally biased region" description="Low complexity" evidence="1">
    <location>
        <begin position="186"/>
        <end position="196"/>
    </location>
</feature>
<feature type="compositionally biased region" description="Basic and acidic residues" evidence="1">
    <location>
        <begin position="207"/>
        <end position="230"/>
    </location>
</feature>
<organism evidence="2 3">
    <name type="scientific">Ectocarpus siliculosus</name>
    <name type="common">Brown alga</name>
    <name type="synonym">Conferva siliculosa</name>
    <dbReference type="NCBI Taxonomy" id="2880"/>
    <lineage>
        <taxon>Eukaryota</taxon>
        <taxon>Sar</taxon>
        <taxon>Stramenopiles</taxon>
        <taxon>Ochrophyta</taxon>
        <taxon>PX clade</taxon>
        <taxon>Phaeophyceae</taxon>
        <taxon>Ectocarpales</taxon>
        <taxon>Ectocarpaceae</taxon>
        <taxon>Ectocarpus</taxon>
    </lineage>
</organism>
<dbReference type="EMBL" id="FN649751">
    <property type="protein sequence ID" value="CBN77928.1"/>
    <property type="molecule type" value="Genomic_DNA"/>
</dbReference>
<evidence type="ECO:0000256" key="1">
    <source>
        <dbReference type="SAM" id="MobiDB-lite"/>
    </source>
</evidence>
<gene>
    <name evidence="2" type="ORF">Esi_0081_0001</name>
</gene>
<keyword evidence="3" id="KW-1185">Reference proteome</keyword>
<evidence type="ECO:0000313" key="3">
    <source>
        <dbReference type="Proteomes" id="UP000002630"/>
    </source>
</evidence>
<dbReference type="InParanoid" id="D8LT57"/>
<name>D8LT57_ECTSI</name>
<dbReference type="AlphaFoldDB" id="D8LT57"/>
<feature type="region of interest" description="Disordered" evidence="1">
    <location>
        <begin position="179"/>
        <end position="230"/>
    </location>
</feature>
<reference evidence="2 3" key="1">
    <citation type="journal article" date="2010" name="Nature">
        <title>The Ectocarpus genome and the independent evolution of multicellularity in brown algae.</title>
        <authorList>
            <person name="Cock J.M."/>
            <person name="Sterck L."/>
            <person name="Rouze P."/>
            <person name="Scornet D."/>
            <person name="Allen A.E."/>
            <person name="Amoutzias G."/>
            <person name="Anthouard V."/>
            <person name="Artiguenave F."/>
            <person name="Aury J.M."/>
            <person name="Badger J.H."/>
            <person name="Beszteri B."/>
            <person name="Billiau K."/>
            <person name="Bonnet E."/>
            <person name="Bothwell J.H."/>
            <person name="Bowler C."/>
            <person name="Boyen C."/>
            <person name="Brownlee C."/>
            <person name="Carrano C.J."/>
            <person name="Charrier B."/>
            <person name="Cho G.Y."/>
            <person name="Coelho S.M."/>
            <person name="Collen J."/>
            <person name="Corre E."/>
            <person name="Da Silva C."/>
            <person name="Delage L."/>
            <person name="Delaroque N."/>
            <person name="Dittami S.M."/>
            <person name="Doulbeau S."/>
            <person name="Elias M."/>
            <person name="Farnham G."/>
            <person name="Gachon C.M."/>
            <person name="Gschloessl B."/>
            <person name="Heesch S."/>
            <person name="Jabbari K."/>
            <person name="Jubin C."/>
            <person name="Kawai H."/>
            <person name="Kimura K."/>
            <person name="Kloareg B."/>
            <person name="Kupper F.C."/>
            <person name="Lang D."/>
            <person name="Le Bail A."/>
            <person name="Leblanc C."/>
            <person name="Lerouge P."/>
            <person name="Lohr M."/>
            <person name="Lopez P.J."/>
            <person name="Martens C."/>
            <person name="Maumus F."/>
            <person name="Michel G."/>
            <person name="Miranda-Saavedra D."/>
            <person name="Morales J."/>
            <person name="Moreau H."/>
            <person name="Motomura T."/>
            <person name="Nagasato C."/>
            <person name="Napoli C.A."/>
            <person name="Nelson D.R."/>
            <person name="Nyvall-Collen P."/>
            <person name="Peters A.F."/>
            <person name="Pommier C."/>
            <person name="Potin P."/>
            <person name="Poulain J."/>
            <person name="Quesneville H."/>
            <person name="Read B."/>
            <person name="Rensing S.A."/>
            <person name="Ritter A."/>
            <person name="Rousvoal S."/>
            <person name="Samanta M."/>
            <person name="Samson G."/>
            <person name="Schroeder D.C."/>
            <person name="Segurens B."/>
            <person name="Strittmatter M."/>
            <person name="Tonon T."/>
            <person name="Tregear J.W."/>
            <person name="Valentin K."/>
            <person name="von Dassow P."/>
            <person name="Yamagishi T."/>
            <person name="Van de Peer Y."/>
            <person name="Wincker P."/>
        </authorList>
    </citation>
    <scope>NUCLEOTIDE SEQUENCE [LARGE SCALE GENOMIC DNA]</scope>
    <source>
        <strain evidence="3">Ec32 / CCAP1310/4</strain>
    </source>
</reference>
<protein>
    <submittedName>
        <fullName evidence="2">Uncharacterized protein</fullName>
    </submittedName>
</protein>
<feature type="compositionally biased region" description="Basic and acidic residues" evidence="1">
    <location>
        <begin position="98"/>
        <end position="107"/>
    </location>
</feature>